<keyword evidence="1" id="KW-0732">Signal</keyword>
<dbReference type="InterPro" id="IPR025372">
    <property type="entry name" value="DUF4362"/>
</dbReference>
<evidence type="ECO:0000256" key="1">
    <source>
        <dbReference type="SAM" id="SignalP"/>
    </source>
</evidence>
<dbReference type="Pfam" id="PF14275">
    <property type="entry name" value="DUF4362"/>
    <property type="match status" value="1"/>
</dbReference>
<organism evidence="2 3">
    <name type="scientific">Pontibacillus chungwhensis</name>
    <dbReference type="NCBI Taxonomy" id="265426"/>
    <lineage>
        <taxon>Bacteria</taxon>
        <taxon>Bacillati</taxon>
        <taxon>Bacillota</taxon>
        <taxon>Bacilli</taxon>
        <taxon>Bacillales</taxon>
        <taxon>Bacillaceae</taxon>
        <taxon>Pontibacillus</taxon>
    </lineage>
</organism>
<feature type="chain" id="PRO_5046644685" evidence="1">
    <location>
        <begin position="24"/>
        <end position="150"/>
    </location>
</feature>
<reference evidence="2 3" key="1">
    <citation type="submission" date="2023-05" db="EMBL/GenBank/DDBJ databases">
        <title>Comparative genomics reveals the evidence of polycyclic aromatic hydrocarbons degradation in moderately halophilic genus Pontibacillus.</title>
        <authorList>
            <person name="Yang H."/>
            <person name="Qian Z."/>
        </authorList>
    </citation>
    <scope>NUCLEOTIDE SEQUENCE [LARGE SCALE GENOMIC DNA]</scope>
    <source>
        <strain evidence="3">HN14</strain>
    </source>
</reference>
<feature type="signal peptide" evidence="1">
    <location>
        <begin position="1"/>
        <end position="23"/>
    </location>
</feature>
<accession>A0ABY8V4I1</accession>
<name>A0ABY8V4I1_9BACI</name>
<evidence type="ECO:0000313" key="2">
    <source>
        <dbReference type="EMBL" id="WIF99505.1"/>
    </source>
</evidence>
<gene>
    <name evidence="2" type="ORF">QNI29_07565</name>
</gene>
<dbReference type="RefSeq" id="WP_231415772.1">
    <property type="nucleotide sequence ID" value="NZ_CP126446.1"/>
</dbReference>
<proteinExistence type="predicted"/>
<dbReference type="EMBL" id="CP126446">
    <property type="protein sequence ID" value="WIF99505.1"/>
    <property type="molecule type" value="Genomic_DNA"/>
</dbReference>
<dbReference type="PROSITE" id="PS51257">
    <property type="entry name" value="PROKAR_LIPOPROTEIN"/>
    <property type="match status" value="1"/>
</dbReference>
<evidence type="ECO:0000313" key="3">
    <source>
        <dbReference type="Proteomes" id="UP001236652"/>
    </source>
</evidence>
<sequence>MMRNILVVTSIILFILSGCQSNGFEGTQDTTNSDAPEYVQSPEDIVDSHRDMTNVETFYAFIEHVNEGGEDEIRVVRYTTEGDPILHDLKYDGDVIHSTIDSRRDAYGAGSVSEATCKSIDVDESKERTDYDLTGCDGESAQRSILVVWK</sequence>
<protein>
    <submittedName>
        <fullName evidence="2">DUF4362 domain-containing protein</fullName>
    </submittedName>
</protein>
<keyword evidence="3" id="KW-1185">Reference proteome</keyword>
<dbReference type="Proteomes" id="UP001236652">
    <property type="component" value="Chromosome"/>
</dbReference>